<dbReference type="EMBL" id="BPRH01003375">
    <property type="protein sequence ID" value="GJF09131.1"/>
    <property type="molecule type" value="Genomic_DNA"/>
</dbReference>
<evidence type="ECO:0000256" key="1">
    <source>
        <dbReference type="ARBA" id="ARBA00022729"/>
    </source>
</evidence>
<evidence type="ECO:0000313" key="2">
    <source>
        <dbReference type="EMBL" id="GJF09131.1"/>
    </source>
</evidence>
<sequence>MSMVARSMLAVITATTLLLTGCSREVTGTAVTTLGAGSRSGGDGECATVTAPMADIPSVGKAEPRLRIPVPRGWKRNTLMDSRIIRYAIVAPDLAAHGFAPNAVVTLESVRGTKDADAVFEENRSNLVKMMGAFDLTTEINTTCGLASETTDYTAPAMGPAPVRPITMHAVVANIGSTTYLATLTIQSAEGDNPTYRRDAQQIVDGFQMLPPSK</sequence>
<dbReference type="PROSITE" id="PS51257">
    <property type="entry name" value="PROKAR_LIPOPROTEIN"/>
    <property type="match status" value="1"/>
</dbReference>
<gene>
    <name evidence="2" type="ORF">NGTWS1702_32320</name>
</gene>
<keyword evidence="3" id="KW-1185">Reference proteome</keyword>
<name>A0ABQ4V3T0_9MYCO</name>
<dbReference type="Pfam" id="PF10738">
    <property type="entry name" value="Lpp-LpqN"/>
    <property type="match status" value="1"/>
</dbReference>
<accession>A0ABQ4V3T0</accession>
<dbReference type="InterPro" id="IPR019674">
    <property type="entry name" value="Lipoprotein_LpqN/LpqT-like"/>
</dbReference>
<protein>
    <recommendedName>
        <fullName evidence="4">Lipoprotein LpqN</fullName>
    </recommendedName>
</protein>
<evidence type="ECO:0008006" key="4">
    <source>
        <dbReference type="Google" id="ProtNLM"/>
    </source>
</evidence>
<organism evidence="2 3">
    <name type="scientific">Mycolicibacterium cyprinidarum</name>
    <dbReference type="NCBI Taxonomy" id="2860311"/>
    <lineage>
        <taxon>Bacteria</taxon>
        <taxon>Bacillati</taxon>
        <taxon>Actinomycetota</taxon>
        <taxon>Actinomycetes</taxon>
        <taxon>Mycobacteriales</taxon>
        <taxon>Mycobacteriaceae</taxon>
        <taxon>Mycolicibacterium</taxon>
    </lineage>
</organism>
<comment type="caution">
    <text evidence="2">The sequence shown here is derived from an EMBL/GenBank/DDBJ whole genome shotgun (WGS) entry which is preliminary data.</text>
</comment>
<dbReference type="Proteomes" id="UP001060504">
    <property type="component" value="Unassembled WGS sequence"/>
</dbReference>
<proteinExistence type="predicted"/>
<reference evidence="2 3" key="1">
    <citation type="submission" date="2021-08" db="EMBL/GenBank/DDBJ databases">
        <title>Draft genome sequence of Mycolicibacterium sp. NGTWS1702 strain.</title>
        <authorList>
            <person name="Matsumoto M."/>
            <person name="Tang B.C.C."/>
            <person name="Machida Y."/>
            <person name="Matoyama H."/>
            <person name="Kishihara T."/>
            <person name="Sato S."/>
            <person name="Kondo I."/>
            <person name="Sano M."/>
            <person name="Kato G."/>
        </authorList>
    </citation>
    <scope>NUCLEOTIDE SEQUENCE [LARGE SCALE GENOMIC DNA]</scope>
    <source>
        <strain evidence="2 3">NGTWSNA01</strain>
    </source>
</reference>
<dbReference type="Gene3D" id="3.40.1000.10">
    <property type="entry name" value="Mog1/PsbP, alpha/beta/alpha sandwich"/>
    <property type="match status" value="1"/>
</dbReference>
<keyword evidence="1" id="KW-0732">Signal</keyword>
<evidence type="ECO:0000313" key="3">
    <source>
        <dbReference type="Proteomes" id="UP001060504"/>
    </source>
</evidence>